<protein>
    <submittedName>
        <fullName evidence="1">Ferritin-like domain-containing protein</fullName>
    </submittedName>
</protein>
<evidence type="ECO:0000313" key="1">
    <source>
        <dbReference type="EMBL" id="MCS5718004.1"/>
    </source>
</evidence>
<dbReference type="Proteomes" id="UP001165584">
    <property type="component" value="Unassembled WGS sequence"/>
</dbReference>
<name>A0ABT2GP60_9MICO</name>
<dbReference type="EMBL" id="JANLCM010000001">
    <property type="protein sequence ID" value="MCS5718004.1"/>
    <property type="molecule type" value="Genomic_DNA"/>
</dbReference>
<reference evidence="1" key="1">
    <citation type="submission" date="2022-08" db="EMBL/GenBank/DDBJ databases">
        <authorList>
            <person name="Deng Y."/>
            <person name="Han X.-F."/>
            <person name="Zhang Y.-Q."/>
        </authorList>
    </citation>
    <scope>NUCLEOTIDE SEQUENCE</scope>
    <source>
        <strain evidence="1">CPCC 205763</strain>
    </source>
</reference>
<comment type="caution">
    <text evidence="1">The sequence shown here is derived from an EMBL/GenBank/DDBJ whole genome shotgun (WGS) entry which is preliminary data.</text>
</comment>
<gene>
    <name evidence="1" type="ORF">N1027_07620</name>
</gene>
<proteinExistence type="predicted"/>
<dbReference type="SUPFAM" id="SSF47240">
    <property type="entry name" value="Ferritin-like"/>
    <property type="match status" value="1"/>
</dbReference>
<accession>A0ABT2GP60</accession>
<dbReference type="InterPro" id="IPR009078">
    <property type="entry name" value="Ferritin-like_SF"/>
</dbReference>
<organism evidence="1 2">
    <name type="scientific">Herbiconiux aconitum</name>
    <dbReference type="NCBI Taxonomy" id="2970913"/>
    <lineage>
        <taxon>Bacteria</taxon>
        <taxon>Bacillati</taxon>
        <taxon>Actinomycetota</taxon>
        <taxon>Actinomycetes</taxon>
        <taxon>Micrococcales</taxon>
        <taxon>Microbacteriaceae</taxon>
        <taxon>Herbiconiux</taxon>
    </lineage>
</organism>
<evidence type="ECO:0000313" key="2">
    <source>
        <dbReference type="Proteomes" id="UP001165584"/>
    </source>
</evidence>
<keyword evidence="2" id="KW-1185">Reference proteome</keyword>
<sequence>MRQQELSKTSTNATTEASAGTSAFAVWADYFEANLARHDRLDAHIPWGSASPLSSADRVAIAQSLQRFELGERGEGTGLMSKAGVRGDVVYDAALVLFVQEEQKHSALFGSALKRFGVEPLAEHWSDGAFVVLRRLMGLRTEITLFLIAETVALEYFGALHGSPDPVIRGVAERVLTDEVEHIRFQIDQLRAGFERVSPAGRMLAAAAAWTVALGAATVVAFDHGPALRACGLRPLTFWGRALRHFRLAAGPAFRLGRHAAGAAPHGPTVPAPR</sequence>
<dbReference type="CDD" id="cd00657">
    <property type="entry name" value="Ferritin_like"/>
    <property type="match status" value="1"/>
</dbReference>
<dbReference type="RefSeq" id="WP_259506669.1">
    <property type="nucleotide sequence ID" value="NZ_JANLCM010000001.1"/>
</dbReference>